<dbReference type="Pfam" id="PF08818">
    <property type="entry name" value="DUF1801"/>
    <property type="match status" value="1"/>
</dbReference>
<organism evidence="2 3">
    <name type="scientific">Catellatospora methionotrophica</name>
    <dbReference type="NCBI Taxonomy" id="121620"/>
    <lineage>
        <taxon>Bacteria</taxon>
        <taxon>Bacillati</taxon>
        <taxon>Actinomycetota</taxon>
        <taxon>Actinomycetes</taxon>
        <taxon>Micromonosporales</taxon>
        <taxon>Micromonosporaceae</taxon>
        <taxon>Catellatospora</taxon>
    </lineage>
</organism>
<gene>
    <name evidence="2" type="ORF">Cme02nite_42310</name>
</gene>
<dbReference type="EMBL" id="BONJ01000022">
    <property type="protein sequence ID" value="GIG15899.1"/>
    <property type="molecule type" value="Genomic_DNA"/>
</dbReference>
<keyword evidence="3" id="KW-1185">Reference proteome</keyword>
<dbReference type="RefSeq" id="WP_166381904.1">
    <property type="nucleotide sequence ID" value="NZ_BAAATT010000006.1"/>
</dbReference>
<feature type="domain" description="YdhG-like" evidence="1">
    <location>
        <begin position="20"/>
        <end position="110"/>
    </location>
</feature>
<dbReference type="SUPFAM" id="SSF159888">
    <property type="entry name" value="YdhG-like"/>
    <property type="match status" value="1"/>
</dbReference>
<reference evidence="2" key="1">
    <citation type="submission" date="2021-01" db="EMBL/GenBank/DDBJ databases">
        <title>Whole genome shotgun sequence of Catellatospora methionotrophica NBRC 14553.</title>
        <authorList>
            <person name="Komaki H."/>
            <person name="Tamura T."/>
        </authorList>
    </citation>
    <scope>NUCLEOTIDE SEQUENCE</scope>
    <source>
        <strain evidence="2">NBRC 14553</strain>
    </source>
</reference>
<comment type="caution">
    <text evidence="2">The sequence shown here is derived from an EMBL/GenBank/DDBJ whole genome shotgun (WGS) entry which is preliminary data.</text>
</comment>
<dbReference type="AlphaFoldDB" id="A0A8J3LCI0"/>
<evidence type="ECO:0000259" key="1">
    <source>
        <dbReference type="Pfam" id="PF08818"/>
    </source>
</evidence>
<sequence>MAARFTTIDDYIDAFPTEVQDVLQQVRRTILAAAPAHAGQSISYGIPTITLDGRYLVYFAGWKHHVSVYPVPDGDADFEEVVAPYRAAKGTLRFPLREPIPYDVITRVTAALVAQRAGDPGGA</sequence>
<proteinExistence type="predicted"/>
<dbReference type="Proteomes" id="UP000660339">
    <property type="component" value="Unassembled WGS sequence"/>
</dbReference>
<name>A0A8J3LCI0_9ACTN</name>
<accession>A0A8J3LCI0</accession>
<protein>
    <recommendedName>
        <fullName evidence="1">YdhG-like domain-containing protein</fullName>
    </recommendedName>
</protein>
<evidence type="ECO:0000313" key="3">
    <source>
        <dbReference type="Proteomes" id="UP000660339"/>
    </source>
</evidence>
<dbReference type="Gene3D" id="3.90.1150.200">
    <property type="match status" value="1"/>
</dbReference>
<evidence type="ECO:0000313" key="2">
    <source>
        <dbReference type="EMBL" id="GIG15899.1"/>
    </source>
</evidence>
<dbReference type="InterPro" id="IPR014922">
    <property type="entry name" value="YdhG-like"/>
</dbReference>